<evidence type="ECO:0000259" key="5">
    <source>
        <dbReference type="Pfam" id="PF17432"/>
    </source>
</evidence>
<evidence type="ECO:0000313" key="8">
    <source>
        <dbReference type="Proteomes" id="UP000756530"/>
    </source>
</evidence>
<dbReference type="InterPro" id="IPR024601">
    <property type="entry name" value="Peptidase_M1_pepN_C"/>
</dbReference>
<dbReference type="RefSeq" id="WP_218392218.1">
    <property type="nucleotide sequence ID" value="NZ_JAHUZE010000002.1"/>
</dbReference>
<dbReference type="Pfam" id="PF11940">
    <property type="entry name" value="DUF3458"/>
    <property type="match status" value="1"/>
</dbReference>
<dbReference type="GO" id="GO:0016285">
    <property type="term" value="F:alanyl aminopeptidase activity"/>
    <property type="evidence" value="ECO:0007669"/>
    <property type="project" value="UniProtKB-EC"/>
</dbReference>
<gene>
    <name evidence="7" type="primary">pepN</name>
    <name evidence="7" type="ORF">KJP28_08995</name>
</gene>
<keyword evidence="1 7" id="KW-0645">Protease</keyword>
<feature type="domain" description="Peptidase M1 alanyl aminopeptidase C-terminal" evidence="5">
    <location>
        <begin position="551"/>
        <end position="865"/>
    </location>
</feature>
<dbReference type="CDD" id="cd09600">
    <property type="entry name" value="M1_APN"/>
    <property type="match status" value="1"/>
</dbReference>
<feature type="domain" description="Aminopeptidase N-like N-terminal" evidence="6">
    <location>
        <begin position="131"/>
        <end position="197"/>
    </location>
</feature>
<dbReference type="EC" id="3.4.11.2" evidence="2"/>
<dbReference type="PANTHER" id="PTHR46322">
    <property type="entry name" value="PUROMYCIN-SENSITIVE AMINOPEPTIDASE"/>
    <property type="match status" value="1"/>
</dbReference>
<dbReference type="InterPro" id="IPR014782">
    <property type="entry name" value="Peptidase_M1_dom"/>
</dbReference>
<dbReference type="InterPro" id="IPR012779">
    <property type="entry name" value="Peptidase_M1_pepN"/>
</dbReference>
<evidence type="ECO:0000259" key="3">
    <source>
        <dbReference type="Pfam" id="PF01433"/>
    </source>
</evidence>
<feature type="domain" description="Peptidase M1 alanyl aminopeptidase Ig-like fold" evidence="4">
    <location>
        <begin position="455"/>
        <end position="546"/>
    </location>
</feature>
<dbReference type="Pfam" id="PF17900">
    <property type="entry name" value="Peptidase_M1_N"/>
    <property type="match status" value="1"/>
</dbReference>
<dbReference type="Pfam" id="PF01433">
    <property type="entry name" value="Peptidase_M1"/>
    <property type="match status" value="1"/>
</dbReference>
<dbReference type="Pfam" id="PF17432">
    <property type="entry name" value="DUF3458_C"/>
    <property type="match status" value="1"/>
</dbReference>
<keyword evidence="1 7" id="KW-0031">Aminopeptidase</keyword>
<evidence type="ECO:0000256" key="2">
    <source>
        <dbReference type="NCBIfam" id="TIGR02414"/>
    </source>
</evidence>
<accession>A0ABS6T1U8</accession>
<keyword evidence="8" id="KW-1185">Reference proteome</keyword>
<protein>
    <recommendedName>
        <fullName evidence="2">Aminopeptidase N</fullName>
        <ecNumber evidence="2">3.4.11.2</ecNumber>
    </recommendedName>
</protein>
<evidence type="ECO:0000259" key="4">
    <source>
        <dbReference type="Pfam" id="PF11940"/>
    </source>
</evidence>
<name>A0ABS6T1U8_9RHOB</name>
<dbReference type="InterPro" id="IPR045357">
    <property type="entry name" value="Aminopeptidase_N-like_N"/>
</dbReference>
<reference evidence="7 8" key="1">
    <citation type="submission" date="2021-05" db="EMBL/GenBank/DDBJ databases">
        <title>Culturable bacteria isolated from Daya Bay.</title>
        <authorList>
            <person name="Zheng W."/>
            <person name="Yu S."/>
            <person name="Huang Y."/>
        </authorList>
    </citation>
    <scope>NUCLEOTIDE SEQUENCE [LARGE SCALE GENOMIC DNA]</scope>
    <source>
        <strain evidence="7 8">DP4N28-5</strain>
    </source>
</reference>
<dbReference type="Proteomes" id="UP000756530">
    <property type="component" value="Unassembled WGS sequence"/>
</dbReference>
<dbReference type="NCBIfam" id="TIGR02414">
    <property type="entry name" value="pepN_proteo"/>
    <property type="match status" value="1"/>
</dbReference>
<dbReference type="EMBL" id="JAHUZE010000002">
    <property type="protein sequence ID" value="MBV7379064.1"/>
    <property type="molecule type" value="Genomic_DNA"/>
</dbReference>
<evidence type="ECO:0000313" key="7">
    <source>
        <dbReference type="EMBL" id="MBV7379064.1"/>
    </source>
</evidence>
<dbReference type="InterPro" id="IPR035414">
    <property type="entry name" value="Peptidase_M1_pepN_Ig-like"/>
</dbReference>
<organism evidence="7 8">
    <name type="scientific">Maritimibacter dapengensis</name>
    <dbReference type="NCBI Taxonomy" id="2836868"/>
    <lineage>
        <taxon>Bacteria</taxon>
        <taxon>Pseudomonadati</taxon>
        <taxon>Pseudomonadota</taxon>
        <taxon>Alphaproteobacteria</taxon>
        <taxon>Rhodobacterales</taxon>
        <taxon>Roseobacteraceae</taxon>
        <taxon>Maritimibacter</taxon>
    </lineage>
</organism>
<comment type="caution">
    <text evidence="7">The sequence shown here is derived from an EMBL/GenBank/DDBJ whole genome shotgun (WGS) entry which is preliminary data.</text>
</comment>
<sequence length="868" mass="97136">MKDASPQPIYLTDYTPPAYLVDDVHLTFRLDPTATRVISRISFRPNPDAASKRFFLHGEGLKLISSRVDGSDIDVRDVENGIEADVPDAPFVWEAEVEIDPKNNTALEGLYMSPQDVGESNASGRDSLPAIKPMYCTQCEAEGFRKITYYPDRPDVMAPFTVRIEGDEPVMLSNGNPTGEGDGWCEWTDPWPKPAYLFALVAGDLVAREDSFTTMSGKHVDLKLWVRPGDEGKTAFGMEALKKSMKWDEEVYGREYDLDIFQIVAVSDFNMGAMENKGLNIFNTSAVLCSPETSTDANFERIEAIIAHEYFHNWTGNRITCRDWFQLSLKEGLTVFRDQSFTADVRSEAVARISDVIALRGRQFREDNGPLAHQVQPDSFVEINNFYTATIYEKGAEIIRMLKTLVGDDAYRKALDLYFDRHDGQACTIDDWLTVFQDSTGRDLTQFKRWYKQAGTPRLDVTENWDDGTYQLTFTQTTPPTPGQDVKEPFLIPIAVGLLGPNGDEVQATKVLEMTEGTQTFTFEGLSYRPTPSILRHFSAPVILTRETPPEERAFLFAHDTDAFNRWEAGRSLAKEVLVGLVTGEDTPQSLYLDALATMLRNDDLDPAFRALALQMPGEDDLAQTLFDAGVTPDPDAIHNAAETLKQARAEHLQDLLPRLMADMEVTEPFVSNAEQSGKRALGLGLLKLATRLDGGKAAQAQWDRADNMTLSLGALACLLDAGKAEGPLATFRERWKDDALVMDKWFMLQIMHADPEDAAATVERLTEDPAFTMKNPNRFRSVFGAFAGHPAGFHQKDGSGYRLLADWLIRLDPLNPQITARMSGAFETWKRYDADRQGLIKSELDRILATDGLSRDTTEMVTRIRNA</sequence>
<evidence type="ECO:0000259" key="6">
    <source>
        <dbReference type="Pfam" id="PF17900"/>
    </source>
</evidence>
<evidence type="ECO:0000256" key="1">
    <source>
        <dbReference type="ARBA" id="ARBA00022438"/>
    </source>
</evidence>
<keyword evidence="7" id="KW-0378">Hydrolase</keyword>
<dbReference type="PANTHER" id="PTHR46322:SF1">
    <property type="entry name" value="PUROMYCIN-SENSITIVE AMINOPEPTIDASE"/>
    <property type="match status" value="1"/>
</dbReference>
<feature type="domain" description="Peptidase M1 membrane alanine aminopeptidase" evidence="3">
    <location>
        <begin position="236"/>
        <end position="450"/>
    </location>
</feature>
<proteinExistence type="predicted"/>